<dbReference type="EMBL" id="FOAS01000018">
    <property type="protein sequence ID" value="SEL69423.1"/>
    <property type="molecule type" value="Genomic_DNA"/>
</dbReference>
<dbReference type="RefSeq" id="WP_175474919.1">
    <property type="nucleotide sequence ID" value="NZ_FOAS01000018.1"/>
</dbReference>
<organism evidence="7 8">
    <name type="scientific">Atopomonas hussainii</name>
    <dbReference type="NCBI Taxonomy" id="1429083"/>
    <lineage>
        <taxon>Bacteria</taxon>
        <taxon>Pseudomonadati</taxon>
        <taxon>Pseudomonadota</taxon>
        <taxon>Gammaproteobacteria</taxon>
        <taxon>Pseudomonadales</taxon>
        <taxon>Pseudomonadaceae</taxon>
        <taxon>Atopomonas</taxon>
    </lineage>
</organism>
<dbReference type="AlphaFoldDB" id="A0A1H7SAA3"/>
<feature type="domain" description="NarX-like N-terminal" evidence="6">
    <location>
        <begin position="43"/>
        <end position="137"/>
    </location>
</feature>
<reference evidence="7 8" key="1">
    <citation type="submission" date="2016-10" db="EMBL/GenBank/DDBJ databases">
        <authorList>
            <person name="de Groot N.N."/>
        </authorList>
    </citation>
    <scope>NUCLEOTIDE SEQUENCE [LARGE SCALE GENOMIC DNA]</scope>
    <source>
        <strain evidence="7 8">JCM 19513</strain>
    </source>
</reference>
<evidence type="ECO:0000256" key="4">
    <source>
        <dbReference type="ARBA" id="ARBA00023136"/>
    </source>
</evidence>
<keyword evidence="2 5" id="KW-0812">Transmembrane</keyword>
<comment type="subcellular location">
    <subcellularLocation>
        <location evidence="1">Membrane</location>
        <topology evidence="1">Multi-pass membrane protein</topology>
    </subcellularLocation>
</comment>
<evidence type="ECO:0000256" key="1">
    <source>
        <dbReference type="ARBA" id="ARBA00004141"/>
    </source>
</evidence>
<dbReference type="InterPro" id="IPR029095">
    <property type="entry name" value="NarX-like_N"/>
</dbReference>
<protein>
    <submittedName>
        <fullName evidence="7">Methyl-accepting chemotaxis protein</fullName>
    </submittedName>
</protein>
<evidence type="ECO:0000256" key="5">
    <source>
        <dbReference type="SAM" id="Phobius"/>
    </source>
</evidence>
<evidence type="ECO:0000259" key="6">
    <source>
        <dbReference type="Pfam" id="PF13675"/>
    </source>
</evidence>
<sequence>MTDAISHSIQRLLRALGLRSINAQFFFSYCLIFCCAALTAAVLFFSEQDASQIDRAGAQRMLSQKVTKEALLVAQGVLPMAELEASISRFNEAQRLLIEGDARQGIAPISHPKAQQDLARVARLWQDVSADALQIASGKALDLAAFNQASLEVLKQMHQIVGELSADANATAQQQLWLALGSTVLILILVVLGRVAGMGWLMNRISQLRECLEKVAEGDFSRALNTPYNDD</sequence>
<evidence type="ECO:0000313" key="7">
    <source>
        <dbReference type="EMBL" id="SEL69423.1"/>
    </source>
</evidence>
<evidence type="ECO:0000256" key="3">
    <source>
        <dbReference type="ARBA" id="ARBA00022989"/>
    </source>
</evidence>
<evidence type="ECO:0000313" key="8">
    <source>
        <dbReference type="Proteomes" id="UP000185766"/>
    </source>
</evidence>
<proteinExistence type="predicted"/>
<keyword evidence="3 5" id="KW-1133">Transmembrane helix</keyword>
<gene>
    <name evidence="7" type="ORF">SAMN05216214_1188</name>
</gene>
<feature type="transmembrane region" description="Helical" evidence="5">
    <location>
        <begin position="21"/>
        <end position="45"/>
    </location>
</feature>
<name>A0A1H7SAA3_9GAMM</name>
<keyword evidence="8" id="KW-1185">Reference proteome</keyword>
<evidence type="ECO:0000256" key="2">
    <source>
        <dbReference type="ARBA" id="ARBA00022692"/>
    </source>
</evidence>
<keyword evidence="4 5" id="KW-0472">Membrane</keyword>
<dbReference type="Pfam" id="PF13675">
    <property type="entry name" value="PilJ"/>
    <property type="match status" value="1"/>
</dbReference>
<dbReference type="Proteomes" id="UP000185766">
    <property type="component" value="Unassembled WGS sequence"/>
</dbReference>
<feature type="transmembrane region" description="Helical" evidence="5">
    <location>
        <begin position="176"/>
        <end position="197"/>
    </location>
</feature>
<accession>A0A1H7SAA3</accession>
<dbReference type="GO" id="GO:0016020">
    <property type="term" value="C:membrane"/>
    <property type="evidence" value="ECO:0007669"/>
    <property type="project" value="UniProtKB-SubCell"/>
</dbReference>